<keyword evidence="1" id="KW-0430">Lectin</keyword>
<dbReference type="GO" id="GO:0004553">
    <property type="term" value="F:hydrolase activity, hydrolyzing O-glycosyl compounds"/>
    <property type="evidence" value="ECO:0007669"/>
    <property type="project" value="UniProtKB-ARBA"/>
</dbReference>
<dbReference type="SUPFAM" id="SSF49899">
    <property type="entry name" value="Concanavalin A-like lectins/glucanases"/>
    <property type="match status" value="1"/>
</dbReference>
<accession>A0A1I7K4Z6</accession>
<dbReference type="GO" id="GO:0030246">
    <property type="term" value="F:carbohydrate binding"/>
    <property type="evidence" value="ECO:0007669"/>
    <property type="project" value="UniProtKB-KW"/>
</dbReference>
<reference evidence="2" key="1">
    <citation type="submission" date="2016-10" db="EMBL/GenBank/DDBJ databases">
        <authorList>
            <person name="Varghese N."/>
        </authorList>
    </citation>
    <scope>NUCLEOTIDE SEQUENCE [LARGE SCALE GENOMIC DNA]</scope>
    <source>
        <strain evidence="2">DSM 18820</strain>
    </source>
</reference>
<keyword evidence="2" id="KW-1185">Reference proteome</keyword>
<dbReference type="OrthoDB" id="851894at2"/>
<dbReference type="Pfam" id="PF13385">
    <property type="entry name" value="Laminin_G_3"/>
    <property type="match status" value="1"/>
</dbReference>
<dbReference type="EMBL" id="FPCA01000004">
    <property type="protein sequence ID" value="SFU92533.1"/>
    <property type="molecule type" value="Genomic_DNA"/>
</dbReference>
<name>A0A1I7K4Z6_9BACT</name>
<dbReference type="GO" id="GO:0005975">
    <property type="term" value="P:carbohydrate metabolic process"/>
    <property type="evidence" value="ECO:0007669"/>
    <property type="project" value="UniProtKB-ARBA"/>
</dbReference>
<proteinExistence type="predicted"/>
<dbReference type="Gene3D" id="2.60.120.200">
    <property type="match status" value="1"/>
</dbReference>
<dbReference type="InterPro" id="IPR013320">
    <property type="entry name" value="ConA-like_dom_sf"/>
</dbReference>
<evidence type="ECO:0000313" key="1">
    <source>
        <dbReference type="EMBL" id="SFU92533.1"/>
    </source>
</evidence>
<gene>
    <name evidence="1" type="ORF">SAMN04487941_3404</name>
</gene>
<protein>
    <submittedName>
        <fullName evidence="1">Concanavalin A-like lectin/glucanases superfamily protein</fullName>
    </submittedName>
</protein>
<dbReference type="Proteomes" id="UP000182491">
    <property type="component" value="Unassembled WGS sequence"/>
</dbReference>
<evidence type="ECO:0000313" key="2">
    <source>
        <dbReference type="Proteomes" id="UP000182491"/>
    </source>
</evidence>
<dbReference type="AlphaFoldDB" id="A0A1I7K4Z6"/>
<organism evidence="1 2">
    <name type="scientific">Pontibacter akesuensis</name>
    <dbReference type="NCBI Taxonomy" id="388950"/>
    <lineage>
        <taxon>Bacteria</taxon>
        <taxon>Pseudomonadati</taxon>
        <taxon>Bacteroidota</taxon>
        <taxon>Cytophagia</taxon>
        <taxon>Cytophagales</taxon>
        <taxon>Hymenobacteraceae</taxon>
        <taxon>Pontibacter</taxon>
    </lineage>
</organism>
<dbReference type="STRING" id="388950.GCA_001611675_00986"/>
<sequence length="212" mass="23864">MGCCLVLNMLLVGCVASRQSRQEVWQLNSLETISGYTPQVWGQPKVVKAEGKKAIQFDGKEDGLLLGVNPIAGADAFTIEVEFKPAAAYPENVEQRFLHIQDPNNDKRRILIELRLNDKGQWYPDLFMRTENASLTLIDSTRTHPVNKWASIRLAYKDGQLKGYVNGEEELSGEIEYLPISSTAKTSIGTRMDKRSWFNGAIRVVKFSKTVE</sequence>